<reference evidence="1" key="2">
    <citation type="submission" date="2020-09" db="EMBL/GenBank/DDBJ databases">
        <authorList>
            <person name="Sun Q."/>
            <person name="Zhou Y."/>
        </authorList>
    </citation>
    <scope>NUCLEOTIDE SEQUENCE</scope>
    <source>
        <strain evidence="1">CGMCC 1.15360</strain>
    </source>
</reference>
<dbReference type="Proteomes" id="UP000612349">
    <property type="component" value="Unassembled WGS sequence"/>
</dbReference>
<reference evidence="1" key="1">
    <citation type="journal article" date="2014" name="Int. J. Syst. Evol. Microbiol.">
        <title>Complete genome sequence of Corynebacterium casei LMG S-19264T (=DSM 44701T), isolated from a smear-ripened cheese.</title>
        <authorList>
            <consortium name="US DOE Joint Genome Institute (JGI-PGF)"/>
            <person name="Walter F."/>
            <person name="Albersmeier A."/>
            <person name="Kalinowski J."/>
            <person name="Ruckert C."/>
        </authorList>
    </citation>
    <scope>NUCLEOTIDE SEQUENCE</scope>
    <source>
        <strain evidence="1">CGMCC 1.15360</strain>
    </source>
</reference>
<sequence length="88" mass="9868">MNAADDGRLKGSGKQIGRQAFALKFHSESNSLHSYRLKMSDGMGATKHLTFQAANVERAKERMDRESFGRWAWLWEGNKPIAEKGLAS</sequence>
<dbReference type="AlphaFoldDB" id="A0A917DYD4"/>
<comment type="caution">
    <text evidence="1">The sequence shown here is derived from an EMBL/GenBank/DDBJ whole genome shotgun (WGS) entry which is preliminary data.</text>
</comment>
<evidence type="ECO:0000313" key="1">
    <source>
        <dbReference type="EMBL" id="GGD83333.1"/>
    </source>
</evidence>
<name>A0A917DYD4_9SPHN</name>
<proteinExistence type="predicted"/>
<dbReference type="EMBL" id="BMIP01000013">
    <property type="protein sequence ID" value="GGD83333.1"/>
    <property type="molecule type" value="Genomic_DNA"/>
</dbReference>
<organism evidence="1 2">
    <name type="scientific">Croceicoccus mobilis</name>
    <dbReference type="NCBI Taxonomy" id="1703339"/>
    <lineage>
        <taxon>Bacteria</taxon>
        <taxon>Pseudomonadati</taxon>
        <taxon>Pseudomonadota</taxon>
        <taxon>Alphaproteobacteria</taxon>
        <taxon>Sphingomonadales</taxon>
        <taxon>Erythrobacteraceae</taxon>
        <taxon>Croceicoccus</taxon>
    </lineage>
</organism>
<protein>
    <submittedName>
        <fullName evidence="1">Uncharacterized protein</fullName>
    </submittedName>
</protein>
<accession>A0A917DYD4</accession>
<keyword evidence="2" id="KW-1185">Reference proteome</keyword>
<evidence type="ECO:0000313" key="2">
    <source>
        <dbReference type="Proteomes" id="UP000612349"/>
    </source>
</evidence>
<gene>
    <name evidence="1" type="ORF">GCM10010990_36780</name>
</gene>